<dbReference type="Pfam" id="PF12854">
    <property type="entry name" value="PPR_1"/>
    <property type="match status" value="1"/>
</dbReference>
<dbReference type="Pfam" id="PF20431">
    <property type="entry name" value="E_motif"/>
    <property type="match status" value="1"/>
</dbReference>
<keyword evidence="2" id="KW-0677">Repeat</keyword>
<feature type="repeat" description="PPR" evidence="3">
    <location>
        <begin position="473"/>
        <end position="503"/>
    </location>
</feature>
<dbReference type="EMBL" id="CAMAPE010000054">
    <property type="protein sequence ID" value="CAH9111420.1"/>
    <property type="molecule type" value="Genomic_DNA"/>
</dbReference>
<evidence type="ECO:0000256" key="3">
    <source>
        <dbReference type="PROSITE-ProRule" id="PRU00708"/>
    </source>
</evidence>
<dbReference type="InterPro" id="IPR046848">
    <property type="entry name" value="E_motif"/>
</dbReference>
<dbReference type="Proteomes" id="UP001152484">
    <property type="component" value="Unassembled WGS sequence"/>
</dbReference>
<feature type="domain" description="DYW" evidence="4">
    <location>
        <begin position="823"/>
        <end position="915"/>
    </location>
</feature>
<dbReference type="Pfam" id="PF01535">
    <property type="entry name" value="PPR"/>
    <property type="match status" value="11"/>
</dbReference>
<feature type="repeat" description="PPR" evidence="3">
    <location>
        <begin position="340"/>
        <end position="371"/>
    </location>
</feature>
<dbReference type="InterPro" id="IPR002885">
    <property type="entry name" value="PPR_rpt"/>
</dbReference>
<dbReference type="PROSITE" id="PS51375">
    <property type="entry name" value="PPR"/>
    <property type="match status" value="9"/>
</dbReference>
<organism evidence="5 6">
    <name type="scientific">Cuscuta europaea</name>
    <name type="common">European dodder</name>
    <dbReference type="NCBI Taxonomy" id="41803"/>
    <lineage>
        <taxon>Eukaryota</taxon>
        <taxon>Viridiplantae</taxon>
        <taxon>Streptophyta</taxon>
        <taxon>Embryophyta</taxon>
        <taxon>Tracheophyta</taxon>
        <taxon>Spermatophyta</taxon>
        <taxon>Magnoliopsida</taxon>
        <taxon>eudicotyledons</taxon>
        <taxon>Gunneridae</taxon>
        <taxon>Pentapetalae</taxon>
        <taxon>asterids</taxon>
        <taxon>lamiids</taxon>
        <taxon>Solanales</taxon>
        <taxon>Convolvulaceae</taxon>
        <taxon>Cuscuteae</taxon>
        <taxon>Cuscuta</taxon>
        <taxon>Cuscuta subgen. Cuscuta</taxon>
    </lineage>
</organism>
<comment type="similarity">
    <text evidence="1">Belongs to the PPR family. PCMP-H subfamily.</text>
</comment>
<dbReference type="InterPro" id="IPR011990">
    <property type="entry name" value="TPR-like_helical_dom_sf"/>
</dbReference>
<dbReference type="InterPro" id="IPR046960">
    <property type="entry name" value="PPR_At4g14850-like_plant"/>
</dbReference>
<dbReference type="Pfam" id="PF14432">
    <property type="entry name" value="DYW_deaminase"/>
    <property type="match status" value="1"/>
</dbReference>
<feature type="repeat" description="PPR" evidence="3">
    <location>
        <begin position="504"/>
        <end position="538"/>
    </location>
</feature>
<dbReference type="AlphaFoldDB" id="A0A9P0ZRB7"/>
<keyword evidence="6" id="KW-1185">Reference proteome</keyword>
<evidence type="ECO:0000313" key="5">
    <source>
        <dbReference type="EMBL" id="CAH9111420.1"/>
    </source>
</evidence>
<evidence type="ECO:0000259" key="4">
    <source>
        <dbReference type="Pfam" id="PF14432"/>
    </source>
</evidence>
<evidence type="ECO:0000313" key="6">
    <source>
        <dbReference type="Proteomes" id="UP001152484"/>
    </source>
</evidence>
<dbReference type="FunFam" id="1.25.40.10:FF:000090">
    <property type="entry name" value="Pentatricopeptide repeat-containing protein, chloroplastic"/>
    <property type="match status" value="1"/>
</dbReference>
<reference evidence="5" key="1">
    <citation type="submission" date="2022-07" db="EMBL/GenBank/DDBJ databases">
        <authorList>
            <person name="Macas J."/>
            <person name="Novak P."/>
            <person name="Neumann P."/>
        </authorList>
    </citation>
    <scope>NUCLEOTIDE SEQUENCE</scope>
</reference>
<accession>A0A9P0ZRB7</accession>
<sequence length="915" mass="103326">MNSPLSTLRRSISTLTYRPSNLFQCNMQIQDFFRLGQVSDARRLFDQMSQRDSMTWNLMISGYCNNGRLDDARCLFDTFQGKNVRTWTSMLSGYAKAGRVYDASLIFHAMPERNVVSYNAMITGYVYNGDVQSARALFDGMSERNMATWNSMIMGYCRMCWMREARGLFDVMPERNEASYMVMISGHVAISEYEEAWRMFLDMHMRGEARPDKPVLLAVMSAITGLDDVRLVAYFLPLAMKIGYSNDVVVGTAILNTFRRTMSCDSALKFFSDMPEKNDYTWSTMISAFSQCGRLEDAILLYRQVPEQNIGTQTAMLTAYAQHGRMNEARHIFNKIKNPCVPTWNALLSGYAQNRMVEEARELFFTQMPTRDMASWGTMVSGLAQSGDNRGALEVFIEMHRLDITPDHSILTSALSACANMGDVVMGKQLHSLTIKAGCQFNSFLGNGLINMYAKCKNIEDFSQVFDDMKVRDRVSWNSLISGFSENNMLRDAVEVFKKMPNQNGVAWATLISAYVQAEQGDTAFQLFHDMLNDGIKPSEQTVTSLLSASGSLGSTKLGEQVHALAYKFALDLRLFVHNALISMYFKCGSHKGFQVFEDMAVEQGDIVTWNAVLTGCAQNGLGRVAINIFERMKFAKDIPNQVTFLQLLSACSHSGLVDEGLNYFDSMIRDYGIPPSINHYTAVVDLLGRAGRLSEAESLVNSMPMKPDTVILDSLLAACKNNNNTNLGQKIAERLFRMGTKKSGAYVLLSNIYASQGMWKEVGNIRSTMLKRGVNKEPGFSWIYIKGKLHSFLAGNKSMMEEQFTEISSMLEDFCVRFKPMGYFPDTKFVLHDVDEEQKEGELLYHSEKIAVVFGILRLPQGSPIQVMKNLRICGDCHIFMKFLSKVTQREIVIRDGNRFHHFQNGMCSCGDYW</sequence>
<proteinExistence type="inferred from homology"/>
<feature type="repeat" description="PPR" evidence="3">
    <location>
        <begin position="372"/>
        <end position="406"/>
    </location>
</feature>
<dbReference type="GO" id="GO:0009451">
    <property type="term" value="P:RNA modification"/>
    <property type="evidence" value="ECO:0007669"/>
    <property type="project" value="InterPro"/>
</dbReference>
<protein>
    <recommendedName>
        <fullName evidence="4">DYW domain-containing protein</fullName>
    </recommendedName>
</protein>
<dbReference type="InterPro" id="IPR032867">
    <property type="entry name" value="DYW_dom"/>
</dbReference>
<evidence type="ECO:0000256" key="1">
    <source>
        <dbReference type="ARBA" id="ARBA00006643"/>
    </source>
</evidence>
<dbReference type="OrthoDB" id="1868231at2759"/>
<feature type="repeat" description="PPR" evidence="3">
    <location>
        <begin position="641"/>
        <end position="676"/>
    </location>
</feature>
<dbReference type="GO" id="GO:0008270">
    <property type="term" value="F:zinc ion binding"/>
    <property type="evidence" value="ECO:0007669"/>
    <property type="project" value="InterPro"/>
</dbReference>
<dbReference type="Pfam" id="PF13041">
    <property type="entry name" value="PPR_2"/>
    <property type="match status" value="2"/>
</dbReference>
<feature type="repeat" description="PPR" evidence="3">
    <location>
        <begin position="278"/>
        <end position="312"/>
    </location>
</feature>
<dbReference type="PANTHER" id="PTHR47926:SF533">
    <property type="entry name" value="DYW DOMAIN-CONTAINING PROTEIN"/>
    <property type="match status" value="1"/>
</dbReference>
<dbReference type="GO" id="GO:0003723">
    <property type="term" value="F:RNA binding"/>
    <property type="evidence" value="ECO:0007669"/>
    <property type="project" value="InterPro"/>
</dbReference>
<name>A0A9P0ZRB7_CUSEU</name>
<evidence type="ECO:0000256" key="2">
    <source>
        <dbReference type="ARBA" id="ARBA00022737"/>
    </source>
</evidence>
<gene>
    <name evidence="5" type="ORF">CEURO_LOCUS19245</name>
</gene>
<comment type="caution">
    <text evidence="5">The sequence shown here is derived from an EMBL/GenBank/DDBJ whole genome shotgun (WGS) entry which is preliminary data.</text>
</comment>
<feature type="repeat" description="PPR" evidence="3">
    <location>
        <begin position="114"/>
        <end position="148"/>
    </location>
</feature>
<dbReference type="NCBIfam" id="TIGR00756">
    <property type="entry name" value="PPR"/>
    <property type="match status" value="12"/>
</dbReference>
<feature type="repeat" description="PPR" evidence="3">
    <location>
        <begin position="606"/>
        <end position="640"/>
    </location>
</feature>
<feature type="repeat" description="PPR" evidence="3">
    <location>
        <begin position="52"/>
        <end position="86"/>
    </location>
</feature>
<dbReference type="Gene3D" id="1.25.40.10">
    <property type="entry name" value="Tetratricopeptide repeat domain"/>
    <property type="match status" value="7"/>
</dbReference>
<dbReference type="PANTHER" id="PTHR47926">
    <property type="entry name" value="PENTATRICOPEPTIDE REPEAT-CONTAINING PROTEIN"/>
    <property type="match status" value="1"/>
</dbReference>